<feature type="region of interest" description="Disordered" evidence="4">
    <location>
        <begin position="87"/>
        <end position="116"/>
    </location>
</feature>
<dbReference type="AlphaFoldDB" id="A0AAV7GNY4"/>
<dbReference type="FunFam" id="3.30.70.330:FF:000040">
    <property type="entry name" value="Heterogeneous nuclear ribonucleoprotein A2/B1"/>
    <property type="match status" value="1"/>
</dbReference>
<feature type="domain" description="RRM" evidence="5">
    <location>
        <begin position="139"/>
        <end position="216"/>
    </location>
</feature>
<keyword evidence="1" id="KW-0677">Repeat</keyword>
<dbReference type="PROSITE" id="PS50102">
    <property type="entry name" value="RRM"/>
    <property type="match status" value="2"/>
</dbReference>
<dbReference type="Gene3D" id="3.30.70.330">
    <property type="match status" value="2"/>
</dbReference>
<keyword evidence="7" id="KW-1185">Reference proteome</keyword>
<evidence type="ECO:0000313" key="7">
    <source>
        <dbReference type="Proteomes" id="UP000775213"/>
    </source>
</evidence>
<feature type="domain" description="RRM" evidence="5">
    <location>
        <begin position="18"/>
        <end position="95"/>
    </location>
</feature>
<dbReference type="InterPro" id="IPR012677">
    <property type="entry name" value="Nucleotide-bd_a/b_plait_sf"/>
</dbReference>
<keyword evidence="2 3" id="KW-0694">RNA-binding</keyword>
<evidence type="ECO:0000256" key="1">
    <source>
        <dbReference type="ARBA" id="ARBA00022737"/>
    </source>
</evidence>
<dbReference type="InterPro" id="IPR035979">
    <property type="entry name" value="RBD_domain_sf"/>
</dbReference>
<evidence type="ECO:0000256" key="2">
    <source>
        <dbReference type="ARBA" id="ARBA00022884"/>
    </source>
</evidence>
<dbReference type="EMBL" id="JAGFBR010000012">
    <property type="protein sequence ID" value="KAH0457403.1"/>
    <property type="molecule type" value="Genomic_DNA"/>
</dbReference>
<evidence type="ECO:0000256" key="3">
    <source>
        <dbReference type="PROSITE-ProRule" id="PRU00176"/>
    </source>
</evidence>
<dbReference type="InterPro" id="IPR000504">
    <property type="entry name" value="RRM_dom"/>
</dbReference>
<sequence length="479" mass="53477">MEPSPSSTSQPPSLADPAKLFIGGITKELEEEVLKEYFQKYGEVKEVVVMRERATGTVRGFGFIEFFDPEAAERAINEGQHLIRNRSVEVKRARPRPEERRNYQSPHHPYPDQSTQIIRKLGRSGTNNSNNEESQMASRKIFVGGLSANVTEVEFRSYFEKFGCITDVVIMYDSATHRPRGFGFITFDTEEAVENVMQKSFHELNKKVVEVKRAVPKDGNHHSNDNYLSGQINSRASGGRGTYSNYQHVMYPPYDPRYGYFYGYAPPPVPSFAFGPLAYGGGYTYAGYGGIGYNAPYASPRGTWSGQGAMAARRSPVSYPSGAFYPGYVNTGPGGYIGMTAGGYHGAVWSANGKFNQTGSDLQLSEFESIKPSEFDNVKCLSCEAKRCVADHLIVKYKLTTKHVYLDNISRISRVGGMLKTRGAAKASHIFCPFATLQTRLAINLRCFLWLLPFRTVAIIFLIKFVFPLPKNENTFILV</sequence>
<dbReference type="SMART" id="SM00360">
    <property type="entry name" value="RRM"/>
    <property type="match status" value="2"/>
</dbReference>
<dbReference type="Proteomes" id="UP000775213">
    <property type="component" value="Unassembled WGS sequence"/>
</dbReference>
<dbReference type="PANTHER" id="PTHR48032">
    <property type="entry name" value="RNA-BINDING PROTEIN MUSASHI HOMOLOG RBP6"/>
    <property type="match status" value="1"/>
</dbReference>
<comment type="caution">
    <text evidence="6">The sequence shown here is derived from an EMBL/GenBank/DDBJ whole genome shotgun (WGS) entry which is preliminary data.</text>
</comment>
<evidence type="ECO:0000259" key="5">
    <source>
        <dbReference type="PROSITE" id="PS50102"/>
    </source>
</evidence>
<evidence type="ECO:0000313" key="6">
    <source>
        <dbReference type="EMBL" id="KAH0457403.1"/>
    </source>
</evidence>
<proteinExistence type="predicted"/>
<organism evidence="6 7">
    <name type="scientific">Dendrobium chrysotoxum</name>
    <name type="common">Orchid</name>
    <dbReference type="NCBI Taxonomy" id="161865"/>
    <lineage>
        <taxon>Eukaryota</taxon>
        <taxon>Viridiplantae</taxon>
        <taxon>Streptophyta</taxon>
        <taxon>Embryophyta</taxon>
        <taxon>Tracheophyta</taxon>
        <taxon>Spermatophyta</taxon>
        <taxon>Magnoliopsida</taxon>
        <taxon>Liliopsida</taxon>
        <taxon>Asparagales</taxon>
        <taxon>Orchidaceae</taxon>
        <taxon>Epidendroideae</taxon>
        <taxon>Malaxideae</taxon>
        <taxon>Dendrobiinae</taxon>
        <taxon>Dendrobium</taxon>
    </lineage>
</organism>
<name>A0AAV7GNY4_DENCH</name>
<dbReference type="CDD" id="cd12330">
    <property type="entry name" value="RRM2_Hrp1p"/>
    <property type="match status" value="1"/>
</dbReference>
<dbReference type="GO" id="GO:0006417">
    <property type="term" value="P:regulation of translation"/>
    <property type="evidence" value="ECO:0007669"/>
    <property type="project" value="TreeGrafter"/>
</dbReference>
<protein>
    <recommendedName>
        <fullName evidence="5">RRM domain-containing protein</fullName>
    </recommendedName>
</protein>
<reference evidence="6 7" key="1">
    <citation type="journal article" date="2021" name="Hortic Res">
        <title>Chromosome-scale assembly of the Dendrobium chrysotoxum genome enhances the understanding of orchid evolution.</title>
        <authorList>
            <person name="Zhang Y."/>
            <person name="Zhang G.Q."/>
            <person name="Zhang D."/>
            <person name="Liu X.D."/>
            <person name="Xu X.Y."/>
            <person name="Sun W.H."/>
            <person name="Yu X."/>
            <person name="Zhu X."/>
            <person name="Wang Z.W."/>
            <person name="Zhao X."/>
            <person name="Zhong W.Y."/>
            <person name="Chen H."/>
            <person name="Yin W.L."/>
            <person name="Huang T."/>
            <person name="Niu S.C."/>
            <person name="Liu Z.J."/>
        </authorList>
    </citation>
    <scope>NUCLEOTIDE SEQUENCE [LARGE SCALE GENOMIC DNA]</scope>
    <source>
        <strain evidence="6">Lindl</strain>
    </source>
</reference>
<feature type="compositionally biased region" description="Basic and acidic residues" evidence="4">
    <location>
        <begin position="87"/>
        <end position="102"/>
    </location>
</feature>
<dbReference type="PANTHER" id="PTHR48032:SF12">
    <property type="entry name" value="RRM DOMAIN-CONTAINING PROTEIN"/>
    <property type="match status" value="1"/>
</dbReference>
<accession>A0AAV7GNY4</accession>
<dbReference type="GO" id="GO:0003729">
    <property type="term" value="F:mRNA binding"/>
    <property type="evidence" value="ECO:0007669"/>
    <property type="project" value="TreeGrafter"/>
</dbReference>
<gene>
    <name evidence="6" type="ORF">IEQ34_012718</name>
</gene>
<dbReference type="Pfam" id="PF00076">
    <property type="entry name" value="RRM_1"/>
    <property type="match status" value="2"/>
</dbReference>
<dbReference type="SUPFAM" id="SSF54928">
    <property type="entry name" value="RNA-binding domain, RBD"/>
    <property type="match status" value="2"/>
</dbReference>
<evidence type="ECO:0000256" key="4">
    <source>
        <dbReference type="SAM" id="MobiDB-lite"/>
    </source>
</evidence>